<feature type="compositionally biased region" description="Polar residues" evidence="1">
    <location>
        <begin position="14"/>
        <end position="32"/>
    </location>
</feature>
<evidence type="ECO:0000313" key="2">
    <source>
        <dbReference type="EMBL" id="EER40525.1"/>
    </source>
</evidence>
<name>C6HGM3_AJECH</name>
<dbReference type="STRING" id="544712.C6HGM3"/>
<feature type="compositionally biased region" description="Polar residues" evidence="1">
    <location>
        <begin position="118"/>
        <end position="138"/>
    </location>
</feature>
<dbReference type="GO" id="GO:0044732">
    <property type="term" value="C:mitotic spindle pole body"/>
    <property type="evidence" value="ECO:0007669"/>
    <property type="project" value="TreeGrafter"/>
</dbReference>
<organism evidence="2 3">
    <name type="scientific">Ajellomyces capsulatus (strain H143)</name>
    <name type="common">Darling's disease fungus</name>
    <name type="synonym">Histoplasma capsulatum</name>
    <dbReference type="NCBI Taxonomy" id="544712"/>
    <lineage>
        <taxon>Eukaryota</taxon>
        <taxon>Fungi</taxon>
        <taxon>Dikarya</taxon>
        <taxon>Ascomycota</taxon>
        <taxon>Pezizomycotina</taxon>
        <taxon>Eurotiomycetes</taxon>
        <taxon>Eurotiomycetidae</taxon>
        <taxon>Onygenales</taxon>
        <taxon>Ajellomycetaceae</taxon>
        <taxon>Histoplasma</taxon>
    </lineage>
</organism>
<sequence length="515" mass="57225">MSPPQKTPGRRSPGNKTSGETLRLSPTITNAQLMKAKRSVPALRNVHQSGVTPIPWPPSRQDSTTRTHSSRPKTPTAESRLASGRRPSIPFLPAGAAHNKSHHVNVKTPRHYRRTDSDSSTDLFSNPRSTSGLSNRDPPNTPGRFRFDLGPESLAATVKQTITRPNRRRNFGDGSELDIFDDLPTSASLESKFVKHPIRHGAPRSMRSRLSQSHIVPPLWLTTQSLVPILALQSRTLPLDLHKIQMPRGMPGSSELLSMNFTQNREITPLVPLSTNWKSSTSVRALSHSSIKNHREKGSGDHKPHLIKPMGTGVHEAKSVKGMRYNPATYKWEGNENATVEFEPIPSPRSPRTTPALITNVGATSGVQVVGGMVFDPQRMCWLKVAATQSGKEVITLAPDEEDVLEGLDDLKEMQQKSNNASRTAQISNDMAALDNIANLEDKSAGESSDEWPITEEFDVGPEFIKRQRAEEEKWRRKVSKWITPDRTTLGDGWRWVIRDMVRSDLTGTHSMGRH</sequence>
<gene>
    <name evidence="2" type="ORF">HCDG_05114</name>
</gene>
<dbReference type="PANTHER" id="PTHR35140:SF1">
    <property type="entry name" value="MITOTIC CHECK POINT PROTEIN BFA1"/>
    <property type="match status" value="1"/>
</dbReference>
<feature type="compositionally biased region" description="Polar residues" evidence="1">
    <location>
        <begin position="60"/>
        <end position="77"/>
    </location>
</feature>
<evidence type="ECO:0000313" key="3">
    <source>
        <dbReference type="Proteomes" id="UP000002624"/>
    </source>
</evidence>
<feature type="compositionally biased region" description="Basic residues" evidence="1">
    <location>
        <begin position="99"/>
        <end position="113"/>
    </location>
</feature>
<feature type="region of interest" description="Disordered" evidence="1">
    <location>
        <begin position="1"/>
        <end position="148"/>
    </location>
</feature>
<dbReference type="OMA" id="HIVPPLW"/>
<dbReference type="HOGENOM" id="CLU_528877_0_0_1"/>
<dbReference type="OrthoDB" id="19159at2759"/>
<proteinExistence type="predicted"/>
<dbReference type="VEuPathDB" id="FungiDB:HCDG_05114"/>
<dbReference type="GO" id="GO:0031578">
    <property type="term" value="P:mitotic spindle orientation checkpoint signaling"/>
    <property type="evidence" value="ECO:0007669"/>
    <property type="project" value="TreeGrafter"/>
</dbReference>
<dbReference type="EMBL" id="GG692426">
    <property type="protein sequence ID" value="EER40525.1"/>
    <property type="molecule type" value="Genomic_DNA"/>
</dbReference>
<accession>C6HGM3</accession>
<evidence type="ECO:0000256" key="1">
    <source>
        <dbReference type="SAM" id="MobiDB-lite"/>
    </source>
</evidence>
<dbReference type="AlphaFoldDB" id="C6HGM3"/>
<reference evidence="3" key="1">
    <citation type="submission" date="2009-05" db="EMBL/GenBank/DDBJ databases">
        <title>The genome sequence of Ajellomyces capsulatus strain H143.</title>
        <authorList>
            <person name="Champion M."/>
            <person name="Cuomo C.A."/>
            <person name="Ma L.-J."/>
            <person name="Henn M.R."/>
            <person name="Sil A."/>
            <person name="Goldman B."/>
            <person name="Young S.K."/>
            <person name="Kodira C.D."/>
            <person name="Zeng Q."/>
            <person name="Koehrsen M."/>
            <person name="Alvarado L."/>
            <person name="Berlin A.M."/>
            <person name="Borenstein D."/>
            <person name="Chen Z."/>
            <person name="Engels R."/>
            <person name="Freedman E."/>
            <person name="Gellesch M."/>
            <person name="Goldberg J."/>
            <person name="Griggs A."/>
            <person name="Gujja S."/>
            <person name="Heiman D.I."/>
            <person name="Hepburn T.A."/>
            <person name="Howarth C."/>
            <person name="Jen D."/>
            <person name="Larson L."/>
            <person name="Lewis B."/>
            <person name="Mehta T."/>
            <person name="Park D."/>
            <person name="Pearson M."/>
            <person name="Roberts A."/>
            <person name="Saif S."/>
            <person name="Shea T.D."/>
            <person name="Shenoy N."/>
            <person name="Sisk P."/>
            <person name="Stolte C."/>
            <person name="Sykes S."/>
            <person name="Walk T."/>
            <person name="White J."/>
            <person name="Yandava C."/>
            <person name="Klein B."/>
            <person name="McEwen J.G."/>
            <person name="Puccia R."/>
            <person name="Goldman G.H."/>
            <person name="Felipe M.S."/>
            <person name="Nino-Vega G."/>
            <person name="San-Blas G."/>
            <person name="Taylor J.W."/>
            <person name="Mendoza L."/>
            <person name="Galagan J.E."/>
            <person name="Nusbaum C."/>
            <person name="Birren B.W."/>
        </authorList>
    </citation>
    <scope>NUCLEOTIDE SEQUENCE [LARGE SCALE GENOMIC DNA]</scope>
    <source>
        <strain evidence="3">H143</strain>
    </source>
</reference>
<dbReference type="Proteomes" id="UP000002624">
    <property type="component" value="Unassembled WGS sequence"/>
</dbReference>
<dbReference type="GO" id="GO:1990334">
    <property type="term" value="C:Bfa1-Bub2 complex"/>
    <property type="evidence" value="ECO:0007669"/>
    <property type="project" value="InterPro"/>
</dbReference>
<dbReference type="PANTHER" id="PTHR35140">
    <property type="entry name" value="MITOTIC CHECK POINT PROTEIN BFA1"/>
    <property type="match status" value="1"/>
</dbReference>
<dbReference type="InterPro" id="IPR034586">
    <property type="entry name" value="Bfa1/Byr4"/>
</dbReference>
<protein>
    <submittedName>
        <fullName evidence="2">Cytokinesis regulator</fullName>
    </submittedName>
</protein>
<feature type="region of interest" description="Disordered" evidence="1">
    <location>
        <begin position="288"/>
        <end position="310"/>
    </location>
</feature>
<dbReference type="GO" id="GO:0005096">
    <property type="term" value="F:GTPase activator activity"/>
    <property type="evidence" value="ECO:0007669"/>
    <property type="project" value="InterPro"/>
</dbReference>